<sequence>MIYRCIITPLSHHIYALRSPAPPPPESTTTKPKTSLESNQRTAASKDMGRAPCCDKANVKKGPWSPEEDAKLVSYIHQHGTGGNWIALPHKIGLKRCGKSCRLRWLNYLRPDIKHGAFSDEEDRVILSLWSIIASQLPGRTDNDIKNYWNTKLKKKLFGKPRREPCAHRRRSKGTSKDGDADEADSIPDSGCNNWTHTQSNNPPSWSTKIGQGPSMISQAQSFDEAAGIGLAGSGSLQTNLLGDGFSTELDEMLIWFGQGIDGSCTFESSIISNAA</sequence>
<dbReference type="InterPro" id="IPR001005">
    <property type="entry name" value="SANT/Myb"/>
</dbReference>
<feature type="compositionally biased region" description="Low complexity" evidence="7">
    <location>
        <begin position="27"/>
        <end position="38"/>
    </location>
</feature>
<evidence type="ECO:0000256" key="5">
    <source>
        <dbReference type="ARBA" id="ARBA00023163"/>
    </source>
</evidence>
<evidence type="ECO:0000256" key="6">
    <source>
        <dbReference type="ARBA" id="ARBA00023242"/>
    </source>
</evidence>
<dbReference type="PROSITE" id="PS51294">
    <property type="entry name" value="HTH_MYB"/>
    <property type="match status" value="2"/>
</dbReference>
<dbReference type="FunFam" id="1.10.10.60:FF:000015">
    <property type="entry name" value="Transcription factor RAX3"/>
    <property type="match status" value="1"/>
</dbReference>
<evidence type="ECO:0000256" key="7">
    <source>
        <dbReference type="SAM" id="MobiDB-lite"/>
    </source>
</evidence>
<feature type="domain" description="HTH myb-type" evidence="9">
    <location>
        <begin position="130"/>
        <end position="157"/>
    </location>
</feature>
<dbReference type="PROSITE" id="PS50090">
    <property type="entry name" value="MYB_LIKE"/>
    <property type="match status" value="2"/>
</dbReference>
<keyword evidence="2" id="KW-0677">Repeat</keyword>
<dbReference type="SMART" id="SM00717">
    <property type="entry name" value="SANT"/>
    <property type="match status" value="2"/>
</dbReference>
<feature type="domain" description="HTH myb-type" evidence="9">
    <location>
        <begin position="56"/>
        <end position="113"/>
    </location>
</feature>
<comment type="subcellular location">
    <subcellularLocation>
        <location evidence="1">Nucleus</location>
    </subcellularLocation>
</comment>
<accession>A0A8J5IDP6</accession>
<dbReference type="CDD" id="cd00167">
    <property type="entry name" value="SANT"/>
    <property type="match status" value="1"/>
</dbReference>
<reference evidence="10 12" key="1">
    <citation type="submission" date="2020-08" db="EMBL/GenBank/DDBJ databases">
        <title>Plant Genome Project.</title>
        <authorList>
            <person name="Zhang R.-G."/>
        </authorList>
    </citation>
    <scope>NUCLEOTIDE SEQUENCE [LARGE SCALE GENOMIC DNA]</scope>
    <source>
        <tissue evidence="10">Rhizome</tissue>
    </source>
</reference>
<feature type="domain" description="Myb-like" evidence="8">
    <location>
        <begin position="56"/>
        <end position="109"/>
    </location>
</feature>
<gene>
    <name evidence="10" type="ORF">ZIOFF_006981</name>
</gene>
<dbReference type="Pfam" id="PF00249">
    <property type="entry name" value="Myb_DNA-binding"/>
    <property type="match status" value="2"/>
</dbReference>
<name>A0A8J5IDP6_ZINOF</name>
<dbReference type="PANTHER" id="PTHR48000:SF67">
    <property type="entry name" value="MYB-LIKE DNA-BINDING DOMAIN CONTAINING PROTEIN, EXPRESSED"/>
    <property type="match status" value="1"/>
</dbReference>
<evidence type="ECO:0000256" key="4">
    <source>
        <dbReference type="ARBA" id="ARBA00023125"/>
    </source>
</evidence>
<evidence type="ECO:0000256" key="3">
    <source>
        <dbReference type="ARBA" id="ARBA00023015"/>
    </source>
</evidence>
<evidence type="ECO:0000313" key="11">
    <source>
        <dbReference type="EMBL" id="WLQ69629.1"/>
    </source>
</evidence>
<keyword evidence="3" id="KW-0805">Transcription regulation</keyword>
<dbReference type="GO" id="GO:0005634">
    <property type="term" value="C:nucleus"/>
    <property type="evidence" value="ECO:0007669"/>
    <property type="project" value="UniProtKB-SubCell"/>
</dbReference>
<reference evidence="11" key="2">
    <citation type="submission" date="2023-04" db="EMBL/GenBank/DDBJ databases">
        <title>Genome-wide analysis of the MYB gene family in ginger (Zingiber officinale Roscoe).</title>
        <authorList>
            <person name="Xing H.-T."/>
            <person name="Li H.-L."/>
        </authorList>
    </citation>
    <scope>NUCLEOTIDE SEQUENCE</scope>
    <source>
        <strain evidence="11">Maker00060795</strain>
    </source>
</reference>
<dbReference type="PANTHER" id="PTHR48000">
    <property type="entry name" value="OS09G0431300 PROTEIN"/>
    <property type="match status" value="1"/>
</dbReference>
<keyword evidence="6" id="KW-0539">Nucleus</keyword>
<keyword evidence="5" id="KW-0804">Transcription</keyword>
<feature type="region of interest" description="Disordered" evidence="7">
    <location>
        <begin position="17"/>
        <end position="50"/>
    </location>
</feature>
<evidence type="ECO:0000313" key="10">
    <source>
        <dbReference type="EMBL" id="KAG6533116.1"/>
    </source>
</evidence>
<keyword evidence="12" id="KW-1185">Reference proteome</keyword>
<evidence type="ECO:0000313" key="12">
    <source>
        <dbReference type="Proteomes" id="UP000734854"/>
    </source>
</evidence>
<keyword evidence="4" id="KW-0238">DNA-binding</keyword>
<organism evidence="10 12">
    <name type="scientific">Zingiber officinale</name>
    <name type="common">Ginger</name>
    <name type="synonym">Amomum zingiber</name>
    <dbReference type="NCBI Taxonomy" id="94328"/>
    <lineage>
        <taxon>Eukaryota</taxon>
        <taxon>Viridiplantae</taxon>
        <taxon>Streptophyta</taxon>
        <taxon>Embryophyta</taxon>
        <taxon>Tracheophyta</taxon>
        <taxon>Spermatophyta</taxon>
        <taxon>Magnoliopsida</taxon>
        <taxon>Liliopsida</taxon>
        <taxon>Zingiberales</taxon>
        <taxon>Zingiberaceae</taxon>
        <taxon>Zingiber</taxon>
    </lineage>
</organism>
<proteinExistence type="evidence at transcript level"/>
<dbReference type="InterPro" id="IPR009057">
    <property type="entry name" value="Homeodomain-like_sf"/>
</dbReference>
<dbReference type="Gene3D" id="1.10.10.60">
    <property type="entry name" value="Homeodomain-like"/>
    <property type="match status" value="2"/>
</dbReference>
<dbReference type="SUPFAM" id="SSF46689">
    <property type="entry name" value="Homeodomain-like"/>
    <property type="match status" value="1"/>
</dbReference>
<dbReference type="EMBL" id="OQ909721">
    <property type="protein sequence ID" value="WLQ69629.1"/>
    <property type="molecule type" value="mRNA"/>
</dbReference>
<feature type="domain" description="Myb-like" evidence="8">
    <location>
        <begin position="110"/>
        <end position="153"/>
    </location>
</feature>
<evidence type="ECO:0000256" key="1">
    <source>
        <dbReference type="ARBA" id="ARBA00004123"/>
    </source>
</evidence>
<dbReference type="EMBL" id="JACMSC010000002">
    <property type="protein sequence ID" value="KAG6533116.1"/>
    <property type="molecule type" value="Genomic_DNA"/>
</dbReference>
<protein>
    <submittedName>
        <fullName evidence="11">MYB protein</fullName>
    </submittedName>
</protein>
<feature type="compositionally biased region" description="Polar residues" evidence="7">
    <location>
        <begin position="191"/>
        <end position="214"/>
    </location>
</feature>
<evidence type="ECO:0000259" key="9">
    <source>
        <dbReference type="PROSITE" id="PS51294"/>
    </source>
</evidence>
<feature type="region of interest" description="Disordered" evidence="7">
    <location>
        <begin position="159"/>
        <end position="214"/>
    </location>
</feature>
<evidence type="ECO:0000256" key="2">
    <source>
        <dbReference type="ARBA" id="ARBA00022737"/>
    </source>
</evidence>
<dbReference type="GO" id="GO:0003677">
    <property type="term" value="F:DNA binding"/>
    <property type="evidence" value="ECO:0007669"/>
    <property type="project" value="UniProtKB-KW"/>
</dbReference>
<dbReference type="InterPro" id="IPR017930">
    <property type="entry name" value="Myb_dom"/>
</dbReference>
<evidence type="ECO:0000259" key="8">
    <source>
        <dbReference type="PROSITE" id="PS50090"/>
    </source>
</evidence>
<dbReference type="AlphaFoldDB" id="A0A8J5IDP6"/>
<dbReference type="Proteomes" id="UP000734854">
    <property type="component" value="Unassembled WGS sequence"/>
</dbReference>